<dbReference type="GO" id="GO:0016747">
    <property type="term" value="F:acyltransferase activity, transferring groups other than amino-acyl groups"/>
    <property type="evidence" value="ECO:0007669"/>
    <property type="project" value="InterPro"/>
</dbReference>
<accession>A0A2A8D8L3</accession>
<dbReference type="AlphaFoldDB" id="A0A2A8D8L3"/>
<evidence type="ECO:0000259" key="1">
    <source>
        <dbReference type="PROSITE" id="PS51186"/>
    </source>
</evidence>
<protein>
    <submittedName>
        <fullName evidence="2">N-acetyltransferase</fullName>
    </submittedName>
</protein>
<evidence type="ECO:0000313" key="2">
    <source>
        <dbReference type="EMBL" id="PEN17289.1"/>
    </source>
</evidence>
<dbReference type="Proteomes" id="UP000219947">
    <property type="component" value="Unassembled WGS sequence"/>
</dbReference>
<dbReference type="SUPFAM" id="SSF55729">
    <property type="entry name" value="Acyl-CoA N-acyltransferases (Nat)"/>
    <property type="match status" value="1"/>
</dbReference>
<sequence>MNTTPYTVRQARPEEISQVLDTLTEAFLNDPYMYKVLGEKPQEDKLRARFEVQLEGTYLPRGCVDVAVDLDGKIMGTALWLSPENQQTDVKQELRDNAKFMRILGPRTMRHVMAENRELHKYRPKFKHWYLHTIAVRKAAQGLGVGTELLRHAIDRFDGTAAYLEASTPRSAALYERLGFIPMGTFASGDPYMGMLYPMNLETAQDDEHSVSVREEDSHDEGHFMMRELAGSSS</sequence>
<keyword evidence="2" id="KW-0808">Transferase</keyword>
<comment type="caution">
    <text evidence="2">The sequence shown here is derived from an EMBL/GenBank/DDBJ whole genome shotgun (WGS) entry which is preliminary data.</text>
</comment>
<keyword evidence="3" id="KW-1185">Reference proteome</keyword>
<dbReference type="PANTHER" id="PTHR42791">
    <property type="entry name" value="GNAT FAMILY ACETYLTRANSFERASE"/>
    <property type="match status" value="1"/>
</dbReference>
<name>A0A2A8D8L3_9MICC</name>
<dbReference type="RefSeq" id="WP_048779626.1">
    <property type="nucleotide sequence ID" value="NZ_CAURLQ010000011.1"/>
</dbReference>
<dbReference type="EMBL" id="PDEV01000001">
    <property type="protein sequence ID" value="PEN17289.1"/>
    <property type="molecule type" value="Genomic_DNA"/>
</dbReference>
<dbReference type="InterPro" id="IPR016181">
    <property type="entry name" value="Acyl_CoA_acyltransferase"/>
</dbReference>
<feature type="domain" description="N-acetyltransferase" evidence="1">
    <location>
        <begin position="6"/>
        <end position="198"/>
    </location>
</feature>
<gene>
    <name evidence="2" type="ORF">CRM92_04560</name>
</gene>
<dbReference type="PANTHER" id="PTHR42791:SF1">
    <property type="entry name" value="N-ACETYLTRANSFERASE DOMAIN-CONTAINING PROTEIN"/>
    <property type="match status" value="1"/>
</dbReference>
<organism evidence="2 3">
    <name type="scientific">Rothia dentocariosa</name>
    <dbReference type="NCBI Taxonomy" id="2047"/>
    <lineage>
        <taxon>Bacteria</taxon>
        <taxon>Bacillati</taxon>
        <taxon>Actinomycetota</taxon>
        <taxon>Actinomycetes</taxon>
        <taxon>Micrococcales</taxon>
        <taxon>Micrococcaceae</taxon>
        <taxon>Rothia</taxon>
    </lineage>
</organism>
<dbReference type="InterPro" id="IPR000182">
    <property type="entry name" value="GNAT_dom"/>
</dbReference>
<dbReference type="PROSITE" id="PS51186">
    <property type="entry name" value="GNAT"/>
    <property type="match status" value="1"/>
</dbReference>
<evidence type="ECO:0000313" key="3">
    <source>
        <dbReference type="Proteomes" id="UP000219947"/>
    </source>
</evidence>
<dbReference type="InterPro" id="IPR052523">
    <property type="entry name" value="Trichothecene_AcTrans"/>
</dbReference>
<proteinExistence type="predicted"/>
<reference evidence="2" key="1">
    <citation type="submission" date="2017-10" db="EMBL/GenBank/DDBJ databases">
        <title>Kefir isolates.</title>
        <authorList>
            <person name="Kim Y."/>
            <person name="Blasche S."/>
        </authorList>
    </citation>
    <scope>NUCLEOTIDE SEQUENCE [LARGE SCALE GENOMIC DNA]</scope>
    <source>
        <strain evidence="2">OG2-2</strain>
    </source>
</reference>
<dbReference type="CDD" id="cd04301">
    <property type="entry name" value="NAT_SF"/>
    <property type="match status" value="1"/>
</dbReference>
<dbReference type="Pfam" id="PF00583">
    <property type="entry name" value="Acetyltransf_1"/>
    <property type="match status" value="1"/>
</dbReference>
<dbReference type="Gene3D" id="3.40.630.30">
    <property type="match status" value="1"/>
</dbReference>